<evidence type="ECO:0000313" key="1">
    <source>
        <dbReference type="EMBL" id="KAK3698026.1"/>
    </source>
</evidence>
<accession>A0ACC3MMC5</accession>
<keyword evidence="1" id="KW-0378">Hydrolase</keyword>
<gene>
    <name evidence="1" type="primary">dpp4_2</name>
    <name evidence="1" type="ORF">LTR37_017142</name>
</gene>
<dbReference type="EMBL" id="JAUTXU010000216">
    <property type="protein sequence ID" value="KAK3698026.1"/>
    <property type="molecule type" value="Genomic_DNA"/>
</dbReference>
<organism evidence="1 2">
    <name type="scientific">Vermiconidia calcicola</name>
    <dbReference type="NCBI Taxonomy" id="1690605"/>
    <lineage>
        <taxon>Eukaryota</taxon>
        <taxon>Fungi</taxon>
        <taxon>Dikarya</taxon>
        <taxon>Ascomycota</taxon>
        <taxon>Pezizomycotina</taxon>
        <taxon>Dothideomycetes</taxon>
        <taxon>Dothideomycetidae</taxon>
        <taxon>Mycosphaerellales</taxon>
        <taxon>Extremaceae</taxon>
        <taxon>Vermiconidia</taxon>
    </lineage>
</organism>
<dbReference type="EC" id="3.4.14.5" evidence="1"/>
<keyword evidence="2" id="KW-1185">Reference proteome</keyword>
<evidence type="ECO:0000313" key="2">
    <source>
        <dbReference type="Proteomes" id="UP001281147"/>
    </source>
</evidence>
<comment type="caution">
    <text evidence="1">The sequence shown here is derived from an EMBL/GenBank/DDBJ whole genome shotgun (WGS) entry which is preliminary data.</text>
</comment>
<protein>
    <submittedName>
        <fullName evidence="1">Dipeptidyl peptidase 4</fullName>
        <ecNumber evidence="1">3.4.14.5</ecNumber>
    </submittedName>
</protein>
<dbReference type="Proteomes" id="UP001281147">
    <property type="component" value="Unassembled WGS sequence"/>
</dbReference>
<name>A0ACC3MMC5_9PEZI</name>
<sequence>MYSNPAAFVVTWAILSLSATAINPPRKPYQPTGGGEKILTFKETTPDSKFSADYLEPSWLPGDEDGLVAYLSDSGSLVLESYATGQNETLVPAKRIPSDYWEYWIRSDQQKVMFSTNYTKQYRHSYFADYQIFDVESGEITPLVENQAGDIQYATFAPSGPLVAFVRGNNLYMKDTSSGNVTQITNDGGPNLFHAVPDWVYEEEIFGDRYTLWFSPDARFLAFLSFNETGVGTFTIPYYMNDSKIAPPYPRELDLRYPKVGTTNPTVMMTMLEIDGFDLTPVPINAFPADNLVVGEVAWVTEAHDSLVYHAYNRVQTLEKIVTVSVPSAESKTYRERDGSDGWLDNLLSKSYVGAVNGDETYYLDISDASGWTHLYLFPVNGPASDNITLSSGEWEVRSVLSVDTERQCVYYTSTKGHSTESHVYNVSYATLETQALVDDSVAGYWDASFSSAGGYYILSYYGPDVPYQELYSVNATRPLRTLTSNSKLVSQVSRYNLPNITYGEVGPLPGTNYTMNVMTQFPPNFDPSRRYPVLFTPYGGPGAQEITKTFKTPSWNQYISSDPELEYITYTVDNRGTGYKGRDFRATVTEKLGVLEARDQIWAARDLISKYDFIDADHVGMWGWSYGGFLTCKTLETQGSDAGPFTLGLITAPATDWRFYDTLYTERYMRTPELNPDGYKISAVRNVTGFRSVAGGFAIMHGTGDDNVHYQQTAALVDLLVGAGISPTKADWRAFTDSDHSINYNGADLYLYRYLTSYLYKEKMRQPGMVEQHQWSRRSVLDLSQ</sequence>
<reference evidence="1" key="1">
    <citation type="submission" date="2023-07" db="EMBL/GenBank/DDBJ databases">
        <title>Black Yeasts Isolated from many extreme environments.</title>
        <authorList>
            <person name="Coleine C."/>
            <person name="Stajich J.E."/>
            <person name="Selbmann L."/>
        </authorList>
    </citation>
    <scope>NUCLEOTIDE SEQUENCE</scope>
    <source>
        <strain evidence="1">CCFEE 5714</strain>
    </source>
</reference>
<proteinExistence type="predicted"/>